<organism evidence="5 6">
    <name type="scientific">Phanerochaete sordida</name>
    <dbReference type="NCBI Taxonomy" id="48140"/>
    <lineage>
        <taxon>Eukaryota</taxon>
        <taxon>Fungi</taxon>
        <taxon>Dikarya</taxon>
        <taxon>Basidiomycota</taxon>
        <taxon>Agaricomycotina</taxon>
        <taxon>Agaricomycetes</taxon>
        <taxon>Polyporales</taxon>
        <taxon>Phanerochaetaceae</taxon>
        <taxon>Phanerochaete</taxon>
    </lineage>
</organism>
<dbReference type="Pfam" id="PF07938">
    <property type="entry name" value="Fungal_lectin"/>
    <property type="match status" value="1"/>
</dbReference>
<dbReference type="InterPro" id="IPR001229">
    <property type="entry name" value="Jacalin-like_lectin_dom"/>
</dbReference>
<feature type="coiled-coil region" evidence="2">
    <location>
        <begin position="611"/>
        <end position="638"/>
    </location>
</feature>
<dbReference type="InterPro" id="IPR036404">
    <property type="entry name" value="Jacalin-like_lectin_dom_sf"/>
</dbReference>
<evidence type="ECO:0000313" key="6">
    <source>
        <dbReference type="Proteomes" id="UP000703269"/>
    </source>
</evidence>
<comment type="similarity">
    <text evidence="1">Belongs to the fungal fucose-specific lectin family.</text>
</comment>
<feature type="region of interest" description="Disordered" evidence="3">
    <location>
        <begin position="652"/>
        <end position="683"/>
    </location>
</feature>
<protein>
    <recommendedName>
        <fullName evidence="4">Jacalin-type lectin domain-containing protein</fullName>
    </recommendedName>
</protein>
<feature type="domain" description="Jacalin-type lectin" evidence="4">
    <location>
        <begin position="316"/>
        <end position="464"/>
    </location>
</feature>
<evidence type="ECO:0000259" key="4">
    <source>
        <dbReference type="PROSITE" id="PS51752"/>
    </source>
</evidence>
<dbReference type="EMBL" id="BPQB01000017">
    <property type="protein sequence ID" value="GJE90529.1"/>
    <property type="molecule type" value="Genomic_DNA"/>
</dbReference>
<evidence type="ECO:0000256" key="2">
    <source>
        <dbReference type="SAM" id="Coils"/>
    </source>
</evidence>
<dbReference type="Proteomes" id="UP000703269">
    <property type="component" value="Unassembled WGS sequence"/>
</dbReference>
<dbReference type="Pfam" id="PF01419">
    <property type="entry name" value="Jacalin"/>
    <property type="match status" value="1"/>
</dbReference>
<comment type="caution">
    <text evidence="5">The sequence shown here is derived from an EMBL/GenBank/DDBJ whole genome shotgun (WGS) entry which is preliminary data.</text>
</comment>
<dbReference type="Gene3D" id="2.100.10.30">
    <property type="entry name" value="Jacalin-like lectin domain"/>
    <property type="match status" value="1"/>
</dbReference>
<dbReference type="AlphaFoldDB" id="A0A9P3GAX0"/>
<dbReference type="InterPro" id="IPR012475">
    <property type="entry name" value="Fungal_lectin"/>
</dbReference>
<evidence type="ECO:0000256" key="1">
    <source>
        <dbReference type="ARBA" id="ARBA00009042"/>
    </source>
</evidence>
<sequence length="825" mass="90594">MAMKSSITLAAANYPGGLRCYTKLARGMVRGASLALSDKAHGQAMRDGNSDIVSATGCWTSFDLPFEVHEKSSLCTFAWDAPTQSVFYQDKLGKLCEQRLTEGKDWELSTSFHAPEITLGTNIASVASLRDRTAILFYQHHNGKIYYTSGSRDKWDEPKALSKTEVFRCTGIGAASWDDLAHVRVYIHNESHHVREWSKDADGAWTEMEESVWTLEHAIDDITAIGWGPVPDRQLRLYIQEPDNTIVEFMNTQVPFARGTFHQPAMKNSDIIGFVLNVDVPPGFCINIMWAGADQVLQQRIYDEKNWLSPSRLVYLDSVNCIGKWDEGSTSDDQEIATTLRSGAQRKSILELHIRASKREAQAIGASYTDRDATPLHGKTRGKQGHVVFSLRLGEDITTVWYRTDEAGLASIQFGTSDGSTTEWFGSDSGKFGRLDADGHALIGFVGAFSKSNSIAGIMPIWSQAAPRTVYDDFVDTFNAITEGLPRVQADCVQVQQRAAVLQTAWGSVELAARDVMSALTEFTESVDMLYGLEHTKTSAQVRVTERRDRAIAEQVNACNSDAKAVAVRLEAVLERVVGLPAEAEELLAKIGVLQVKACQADLEGPIRKTIDAIITRKQEHQKELESRERQIKDATNAANDSAVLYAAGKAKGDATQNGTGDTKRPQNPFGAFSAPVDREGESRALCDAREQAEKDESEPEYHVAHRDFIIATITHLERDVSELESVVVQVQDTLMVPAVTEVFDQVAALEARLAARGQEIAVLVAVLWQITPLCDQLAGKADSKAFAKALLPVVEKVDAHDELKGLCSKVEGHILLAVATQLAA</sequence>
<keyword evidence="6" id="KW-1185">Reference proteome</keyword>
<reference evidence="5 6" key="1">
    <citation type="submission" date="2021-08" db="EMBL/GenBank/DDBJ databases">
        <title>Draft Genome Sequence of Phanerochaete sordida strain YK-624.</title>
        <authorList>
            <person name="Mori T."/>
            <person name="Dohra H."/>
            <person name="Suzuki T."/>
            <person name="Kawagishi H."/>
            <person name="Hirai H."/>
        </authorList>
    </citation>
    <scope>NUCLEOTIDE SEQUENCE [LARGE SCALE GENOMIC DNA]</scope>
    <source>
        <strain evidence="5 6">YK-624</strain>
    </source>
</reference>
<name>A0A9P3GAX0_9APHY</name>
<dbReference type="OrthoDB" id="2802265at2759"/>
<evidence type="ECO:0000313" key="5">
    <source>
        <dbReference type="EMBL" id="GJE90529.1"/>
    </source>
</evidence>
<evidence type="ECO:0000256" key="3">
    <source>
        <dbReference type="SAM" id="MobiDB-lite"/>
    </source>
</evidence>
<dbReference type="Gene3D" id="2.120.10.70">
    <property type="entry name" value="Fucose-specific lectin"/>
    <property type="match status" value="1"/>
</dbReference>
<accession>A0A9P3GAX0</accession>
<dbReference type="SUPFAM" id="SSF89372">
    <property type="entry name" value="Fucose-specific lectin"/>
    <property type="match status" value="1"/>
</dbReference>
<dbReference type="PROSITE" id="PS51752">
    <property type="entry name" value="JACALIN_LECTIN"/>
    <property type="match status" value="1"/>
</dbReference>
<gene>
    <name evidence="5" type="ORF">PsYK624_066690</name>
</gene>
<dbReference type="SUPFAM" id="SSF51101">
    <property type="entry name" value="Mannose-binding lectins"/>
    <property type="match status" value="1"/>
</dbReference>
<keyword evidence="2" id="KW-0175">Coiled coil</keyword>
<proteinExistence type="inferred from homology"/>